<evidence type="ECO:0000256" key="6">
    <source>
        <dbReference type="ARBA" id="ARBA00023010"/>
    </source>
</evidence>
<evidence type="ECO:0000256" key="9">
    <source>
        <dbReference type="PIRNR" id="PIRNR038119"/>
    </source>
</evidence>
<dbReference type="GO" id="GO:0051028">
    <property type="term" value="P:mRNA transport"/>
    <property type="evidence" value="ECO:0007669"/>
    <property type="project" value="UniProtKB-UniRule"/>
</dbReference>
<comment type="similarity">
    <text evidence="2 9">Belongs to the Nup35 family.</text>
</comment>
<keyword evidence="8 9" id="KW-0539">Nucleus</keyword>
<dbReference type="RefSeq" id="XP_066913449.1">
    <property type="nucleotide sequence ID" value="XM_067057348.1"/>
</dbReference>
<evidence type="ECO:0000256" key="2">
    <source>
        <dbReference type="ARBA" id="ARBA00009454"/>
    </source>
</evidence>
<dbReference type="InterPro" id="IPR012677">
    <property type="entry name" value="Nucleotide-bd_a/b_plait_sf"/>
</dbReference>
<dbReference type="GeneID" id="136800688"/>
<dbReference type="InterPro" id="IPR035979">
    <property type="entry name" value="RBD_domain_sf"/>
</dbReference>
<keyword evidence="7 9" id="KW-0906">Nuclear pore complex</keyword>
<comment type="function">
    <text evidence="9">Functions as a component of the nuclear pore complex (NPC).</text>
</comment>
<evidence type="ECO:0000256" key="4">
    <source>
        <dbReference type="ARBA" id="ARBA00022816"/>
    </source>
</evidence>
<dbReference type="GO" id="GO:0044615">
    <property type="term" value="C:nuclear pore nuclear basket"/>
    <property type="evidence" value="ECO:0007669"/>
    <property type="project" value="TreeGrafter"/>
</dbReference>
<dbReference type="Proteomes" id="UP000594262">
    <property type="component" value="Unplaced"/>
</dbReference>
<dbReference type="GO" id="GO:0017056">
    <property type="term" value="F:structural constituent of nuclear pore"/>
    <property type="evidence" value="ECO:0007669"/>
    <property type="project" value="InterPro"/>
</dbReference>
<organism evidence="12 13">
    <name type="scientific">Clytia hemisphaerica</name>
    <dbReference type="NCBI Taxonomy" id="252671"/>
    <lineage>
        <taxon>Eukaryota</taxon>
        <taxon>Metazoa</taxon>
        <taxon>Cnidaria</taxon>
        <taxon>Hydrozoa</taxon>
        <taxon>Hydroidolina</taxon>
        <taxon>Leptothecata</taxon>
        <taxon>Obeliida</taxon>
        <taxon>Clytiidae</taxon>
        <taxon>Clytia</taxon>
    </lineage>
</organism>
<dbReference type="PROSITE" id="PS51472">
    <property type="entry name" value="RRM_NUP35"/>
    <property type="match status" value="1"/>
</dbReference>
<dbReference type="Gene3D" id="3.30.70.330">
    <property type="match status" value="1"/>
</dbReference>
<dbReference type="GO" id="GO:0006607">
    <property type="term" value="P:NLS-bearing protein import into nucleus"/>
    <property type="evidence" value="ECO:0007669"/>
    <property type="project" value="TreeGrafter"/>
</dbReference>
<feature type="compositionally biased region" description="Polar residues" evidence="10">
    <location>
        <begin position="19"/>
        <end position="28"/>
    </location>
</feature>
<evidence type="ECO:0000256" key="8">
    <source>
        <dbReference type="ARBA" id="ARBA00023242"/>
    </source>
</evidence>
<dbReference type="InterPro" id="IPR017389">
    <property type="entry name" value="Nucleoporin_NUP53"/>
</dbReference>
<evidence type="ECO:0000256" key="5">
    <source>
        <dbReference type="ARBA" id="ARBA00022927"/>
    </source>
</evidence>
<evidence type="ECO:0000313" key="13">
    <source>
        <dbReference type="Proteomes" id="UP000594262"/>
    </source>
</evidence>
<protein>
    <recommendedName>
        <fullName evidence="9">Nucleoporin NUP53</fullName>
    </recommendedName>
</protein>
<dbReference type="PANTHER" id="PTHR21527">
    <property type="entry name" value="NUCLEOPORIN NUP35"/>
    <property type="match status" value="1"/>
</dbReference>
<keyword evidence="13" id="KW-1185">Reference proteome</keyword>
<name>A0A7M5TTB0_9CNID</name>
<dbReference type="GO" id="GO:0006999">
    <property type="term" value="P:nuclear pore organization"/>
    <property type="evidence" value="ECO:0007669"/>
    <property type="project" value="TreeGrafter"/>
</dbReference>
<dbReference type="GO" id="GO:0005543">
    <property type="term" value="F:phospholipid binding"/>
    <property type="evidence" value="ECO:0007669"/>
    <property type="project" value="TreeGrafter"/>
</dbReference>
<dbReference type="Pfam" id="PF05172">
    <property type="entry name" value="RRM_Nup35"/>
    <property type="match status" value="1"/>
</dbReference>
<feature type="compositionally biased region" description="Polar residues" evidence="10">
    <location>
        <begin position="119"/>
        <end position="130"/>
    </location>
</feature>
<sequence>MSSSSQQFSHLKSPVMRNLSHTPSSASSPYLPGYLFGASSPATPQTNSNHHKMHGTPSSHHLSGKAPVIGIGENNVFHSPSQFARDHQRPLESDKIMTRKDKSGAPPTESLYTTKKHSSSSGDETAQQRHQGNDINNFEETLRSHFHPEHHNDSESMKSPAQIDPFFAEGDSISSGDIMEETAITIFGFPPSACSFIIQQFSQYGKIEKYEVHNQGNWMHVKYQTKLQAKKALSKNGKIFARTMMVGVCTCIKKDIANLEATYNMTTELNRTPVPGMKRQSSTSIRSLSSSSNMSSAKTLAPMSPLVDKNTPQKKDTMISRTLDYVFGL</sequence>
<feature type="domain" description="RRM Nup35-type" evidence="11">
    <location>
        <begin position="178"/>
        <end position="258"/>
    </location>
</feature>
<keyword evidence="4 9" id="KW-0509">mRNA transport</keyword>
<dbReference type="RefSeq" id="XP_066913448.1">
    <property type="nucleotide sequence ID" value="XM_067057347.1"/>
</dbReference>
<dbReference type="AlphaFoldDB" id="A0A7M5TTB0"/>
<proteinExistence type="inferred from homology"/>
<accession>A0A7M5TTB0</accession>
<dbReference type="EnsemblMetazoa" id="CLYHEMT001530.1">
    <property type="protein sequence ID" value="CLYHEMP001530.1"/>
    <property type="gene ID" value="CLYHEMG001530"/>
</dbReference>
<reference evidence="12" key="1">
    <citation type="submission" date="2021-01" db="UniProtKB">
        <authorList>
            <consortium name="EnsemblMetazoa"/>
        </authorList>
    </citation>
    <scope>IDENTIFICATION</scope>
</reference>
<feature type="compositionally biased region" description="Basic and acidic residues" evidence="10">
    <location>
        <begin position="84"/>
        <end position="103"/>
    </location>
</feature>
<dbReference type="GO" id="GO:0044613">
    <property type="term" value="C:nuclear pore central transport channel"/>
    <property type="evidence" value="ECO:0007669"/>
    <property type="project" value="TreeGrafter"/>
</dbReference>
<dbReference type="GO" id="GO:0003676">
    <property type="term" value="F:nucleic acid binding"/>
    <property type="evidence" value="ECO:0007669"/>
    <property type="project" value="InterPro"/>
</dbReference>
<feature type="region of interest" description="Disordered" evidence="10">
    <location>
        <begin position="275"/>
        <end position="313"/>
    </location>
</feature>
<feature type="region of interest" description="Disordered" evidence="10">
    <location>
        <begin position="1"/>
        <end position="130"/>
    </location>
</feature>
<dbReference type="PIRSF" id="PIRSF038119">
    <property type="entry name" value="Nucleoporin_NUP53"/>
    <property type="match status" value="1"/>
</dbReference>
<evidence type="ECO:0000256" key="10">
    <source>
        <dbReference type="SAM" id="MobiDB-lite"/>
    </source>
</evidence>
<dbReference type="PANTHER" id="PTHR21527:SF6">
    <property type="entry name" value="NUCLEOPORIN NUP35"/>
    <property type="match status" value="1"/>
</dbReference>
<comment type="subcellular location">
    <subcellularLocation>
        <location evidence="1 9">Nucleus</location>
        <location evidence="1 9">Nuclear pore complex</location>
    </subcellularLocation>
</comment>
<keyword evidence="3 9" id="KW-0813">Transport</keyword>
<evidence type="ECO:0000313" key="12">
    <source>
        <dbReference type="EnsemblMetazoa" id="CLYHEMP001530.1"/>
    </source>
</evidence>
<evidence type="ECO:0000256" key="1">
    <source>
        <dbReference type="ARBA" id="ARBA00004567"/>
    </source>
</evidence>
<evidence type="ECO:0000256" key="7">
    <source>
        <dbReference type="ARBA" id="ARBA00023132"/>
    </source>
</evidence>
<dbReference type="InterPro" id="IPR007846">
    <property type="entry name" value="RRM_NUP35_dom"/>
</dbReference>
<dbReference type="GO" id="GO:0031965">
    <property type="term" value="C:nuclear membrane"/>
    <property type="evidence" value="ECO:0007669"/>
    <property type="project" value="InterPro"/>
</dbReference>
<evidence type="ECO:0000256" key="3">
    <source>
        <dbReference type="ARBA" id="ARBA00022448"/>
    </source>
</evidence>
<feature type="compositionally biased region" description="Low complexity" evidence="10">
    <location>
        <begin position="281"/>
        <end position="296"/>
    </location>
</feature>
<keyword evidence="5 9" id="KW-0653">Protein transport</keyword>
<evidence type="ECO:0000259" key="11">
    <source>
        <dbReference type="PROSITE" id="PS51472"/>
    </source>
</evidence>
<dbReference type="SUPFAM" id="SSF54928">
    <property type="entry name" value="RNA-binding domain, RBD"/>
    <property type="match status" value="1"/>
</dbReference>
<keyword evidence="6 9" id="KW-0811">Translocation</keyword>
<dbReference type="OrthoDB" id="3365060at2759"/>
<dbReference type="FunFam" id="3.30.70.330:FF:000095">
    <property type="entry name" value="Putative Nucleoporin NUP53"/>
    <property type="match status" value="1"/>
</dbReference>